<dbReference type="GO" id="GO:0015293">
    <property type="term" value="F:symporter activity"/>
    <property type="evidence" value="ECO:0007669"/>
    <property type="project" value="UniProtKB-KW"/>
</dbReference>
<name>A0A075MWA9_9ARCH</name>
<dbReference type="GO" id="GO:0046942">
    <property type="term" value="P:carboxylic acid transport"/>
    <property type="evidence" value="ECO:0007669"/>
    <property type="project" value="UniProtKB-ARBA"/>
</dbReference>
<comment type="subcellular location">
    <subcellularLocation>
        <location evidence="1">Cell membrane</location>
        <topology evidence="1">Multi-pass membrane protein</topology>
    </subcellularLocation>
</comment>
<dbReference type="PROSITE" id="PS00456">
    <property type="entry name" value="NA_SOLUT_SYMP_1"/>
    <property type="match status" value="1"/>
</dbReference>
<keyword evidence="7 13" id="KW-1133">Transmembrane helix</keyword>
<dbReference type="GO" id="GO:0005886">
    <property type="term" value="C:plasma membrane"/>
    <property type="evidence" value="ECO:0007669"/>
    <property type="project" value="UniProtKB-SubCell"/>
</dbReference>
<evidence type="ECO:0000256" key="8">
    <source>
        <dbReference type="ARBA" id="ARBA00023053"/>
    </source>
</evidence>
<evidence type="ECO:0000256" key="13">
    <source>
        <dbReference type="SAM" id="Phobius"/>
    </source>
</evidence>
<dbReference type="Gene3D" id="1.20.1730.10">
    <property type="entry name" value="Sodium/glucose cotransporter"/>
    <property type="match status" value="1"/>
</dbReference>
<gene>
    <name evidence="14" type="ORF">NTE_02904</name>
</gene>
<dbReference type="EMBL" id="CP007174">
    <property type="protein sequence ID" value="AIF84942.1"/>
    <property type="molecule type" value="Genomic_DNA"/>
</dbReference>
<dbReference type="PROSITE" id="PS50283">
    <property type="entry name" value="NA_SOLUT_SYMP_3"/>
    <property type="match status" value="1"/>
</dbReference>
<evidence type="ECO:0000256" key="9">
    <source>
        <dbReference type="ARBA" id="ARBA00023065"/>
    </source>
</evidence>
<keyword evidence="10 13" id="KW-0472">Membrane</keyword>
<evidence type="ECO:0000256" key="7">
    <source>
        <dbReference type="ARBA" id="ARBA00022989"/>
    </source>
</evidence>
<evidence type="ECO:0000313" key="15">
    <source>
        <dbReference type="Proteomes" id="UP000028194"/>
    </source>
</evidence>
<dbReference type="HOGENOM" id="CLU_018808_15_3_2"/>
<feature type="transmembrane region" description="Helical" evidence="13">
    <location>
        <begin position="152"/>
        <end position="171"/>
    </location>
</feature>
<dbReference type="RefSeq" id="WP_148701428.1">
    <property type="nucleotide sequence ID" value="NZ_CP007174.1"/>
</dbReference>
<feature type="transmembrane region" description="Helical" evidence="13">
    <location>
        <begin position="36"/>
        <end position="54"/>
    </location>
</feature>
<evidence type="ECO:0000256" key="12">
    <source>
        <dbReference type="RuleBase" id="RU362091"/>
    </source>
</evidence>
<feature type="transmembrane region" description="Helical" evidence="13">
    <location>
        <begin position="74"/>
        <end position="95"/>
    </location>
</feature>
<feature type="transmembrane region" description="Helical" evidence="13">
    <location>
        <begin position="122"/>
        <end position="146"/>
    </location>
</feature>
<feature type="transmembrane region" description="Helical" evidence="13">
    <location>
        <begin position="394"/>
        <end position="417"/>
    </location>
</feature>
<dbReference type="InterPro" id="IPR001734">
    <property type="entry name" value="Na/solute_symporter"/>
</dbReference>
<keyword evidence="4" id="KW-1003">Cell membrane</keyword>
<dbReference type="GO" id="GO:0006814">
    <property type="term" value="P:sodium ion transport"/>
    <property type="evidence" value="ECO:0007669"/>
    <property type="project" value="UniProtKB-KW"/>
</dbReference>
<feature type="transmembrane region" description="Helical" evidence="13">
    <location>
        <begin position="453"/>
        <end position="470"/>
    </location>
</feature>
<dbReference type="OrthoDB" id="9779at2157"/>
<accession>A0A075MWA9</accession>
<dbReference type="CDD" id="cd11474">
    <property type="entry name" value="SLC5sbd_CHT"/>
    <property type="match status" value="1"/>
</dbReference>
<dbReference type="InterPro" id="IPR050277">
    <property type="entry name" value="Sodium:Solute_Symporter"/>
</dbReference>
<keyword evidence="9" id="KW-0406">Ion transport</keyword>
<evidence type="ECO:0000256" key="10">
    <source>
        <dbReference type="ARBA" id="ARBA00023136"/>
    </source>
</evidence>
<evidence type="ECO:0000256" key="11">
    <source>
        <dbReference type="ARBA" id="ARBA00023201"/>
    </source>
</evidence>
<feature type="transmembrane region" description="Helical" evidence="13">
    <location>
        <begin position="233"/>
        <end position="252"/>
    </location>
</feature>
<feature type="transmembrane region" description="Helical" evidence="13">
    <location>
        <begin position="183"/>
        <end position="206"/>
    </location>
</feature>
<dbReference type="KEGG" id="nev:NTE_02904"/>
<dbReference type="Pfam" id="PF00474">
    <property type="entry name" value="SSF"/>
    <property type="match status" value="1"/>
</dbReference>
<dbReference type="GeneID" id="41598582"/>
<keyword evidence="3" id="KW-0813">Transport</keyword>
<dbReference type="eggNOG" id="arCOG01319">
    <property type="taxonomic scope" value="Archaea"/>
</dbReference>
<comment type="similarity">
    <text evidence="2 12">Belongs to the sodium:solute symporter (SSF) (TC 2.A.21) family.</text>
</comment>
<dbReference type="PANTHER" id="PTHR48086:SF3">
    <property type="entry name" value="SODIUM_PROLINE SYMPORTER"/>
    <property type="match status" value="1"/>
</dbReference>
<reference evidence="14 15" key="1">
    <citation type="journal article" date="2014" name="PLoS ONE">
        <title>Genome Sequence of Candidatus Nitrososphaera evergladensis from Group I.1b Enriched from Everglades Soil Reveals Novel Genomic Features of the Ammonia-Oxidizing Archaea.</title>
        <authorList>
            <person name="Zhalnina K.V."/>
            <person name="Dias R."/>
            <person name="Leonard M.T."/>
            <person name="Dorr de Quadros P."/>
            <person name="Camargo F.A."/>
            <person name="Drew J.C."/>
            <person name="Farmerie W.G."/>
            <person name="Daroub S.H."/>
            <person name="Triplett E.W."/>
        </authorList>
    </citation>
    <scope>NUCLEOTIDE SEQUENCE [LARGE SCALE GENOMIC DNA]</scope>
    <source>
        <strain evidence="14 15">SR1</strain>
    </source>
</reference>
<dbReference type="Proteomes" id="UP000028194">
    <property type="component" value="Chromosome"/>
</dbReference>
<dbReference type="PANTHER" id="PTHR48086">
    <property type="entry name" value="SODIUM/PROLINE SYMPORTER-RELATED"/>
    <property type="match status" value="1"/>
</dbReference>
<feature type="transmembrane region" description="Helical" evidence="13">
    <location>
        <begin position="273"/>
        <end position="294"/>
    </location>
</feature>
<evidence type="ECO:0000256" key="5">
    <source>
        <dbReference type="ARBA" id="ARBA00022692"/>
    </source>
</evidence>
<feature type="transmembrane region" description="Helical" evidence="13">
    <location>
        <begin position="314"/>
        <end position="347"/>
    </location>
</feature>
<keyword evidence="15" id="KW-1185">Reference proteome</keyword>
<feature type="transmembrane region" description="Helical" evidence="13">
    <location>
        <begin position="367"/>
        <end position="388"/>
    </location>
</feature>
<proteinExistence type="inferred from homology"/>
<dbReference type="InterPro" id="IPR038377">
    <property type="entry name" value="Na/Glc_symporter_sf"/>
</dbReference>
<evidence type="ECO:0000313" key="14">
    <source>
        <dbReference type="EMBL" id="AIF84942.1"/>
    </source>
</evidence>
<organism evidence="14 15">
    <name type="scientific">Candidatus Nitrososphaera evergladensis SR1</name>
    <dbReference type="NCBI Taxonomy" id="1459636"/>
    <lineage>
        <taxon>Archaea</taxon>
        <taxon>Nitrososphaerota</taxon>
        <taxon>Nitrososphaeria</taxon>
        <taxon>Nitrososphaerales</taxon>
        <taxon>Nitrososphaeraceae</taxon>
        <taxon>Nitrososphaera</taxon>
    </lineage>
</organism>
<evidence type="ECO:0000256" key="1">
    <source>
        <dbReference type="ARBA" id="ARBA00004651"/>
    </source>
</evidence>
<dbReference type="STRING" id="1459636.NTE_02904"/>
<evidence type="ECO:0000256" key="6">
    <source>
        <dbReference type="ARBA" id="ARBA00022847"/>
    </source>
</evidence>
<sequence length="507" mass="54228">MAGLDGFGIAIAAFLVLSLVVGTLTSRLVKKSSKRYMVAGKSLPLFFVGTMLAAQSIDGNSSLGNVSLVYQFGFWAGAAIPIGLGVCLILTGTVYGKRLNKMALLTLPDFYYRRFGNGAEGISGVLMMISFIVLVAGNFAASGFILQSVFGIDLFWGMLIAALIVLVYTYAGGLFSSAYTDIFQIYLAIGAFWAAFLFFAGGFYGVDFGTILGNAPPAYLDLSGLVDPANGAYVNWASIMALGLGDIVALDFMERVFAARDGRTAQRGAFMGAGLTLFTVIPTSMMGIIALFVLPNIADPFTAYPELAINHMPFPIGAALMMGVLGASMSTANGGLLAISSVMSRNIIQRDILRRMLKRPGMEDKKLLMTTRLFTIPMMVAAFILGYLLPQPGIYLVLAFDIVFAGAWAPLTLGLFWKKANMPAAITSLIVGSSIRLLLFLTMPPDLAGLDTMIPPPISFAAFVIVALATQKRYPGAQRHGVIEYVPPEEDVVKGEDLKGYMEPVGR</sequence>
<keyword evidence="6" id="KW-0769">Symport</keyword>
<keyword evidence="11" id="KW-0739">Sodium transport</keyword>
<evidence type="ECO:0000256" key="4">
    <source>
        <dbReference type="ARBA" id="ARBA00022475"/>
    </source>
</evidence>
<feature type="transmembrane region" description="Helical" evidence="13">
    <location>
        <begin position="6"/>
        <end position="24"/>
    </location>
</feature>
<keyword evidence="8" id="KW-0915">Sodium</keyword>
<feature type="transmembrane region" description="Helical" evidence="13">
    <location>
        <begin position="424"/>
        <end position="441"/>
    </location>
</feature>
<evidence type="ECO:0000256" key="2">
    <source>
        <dbReference type="ARBA" id="ARBA00006434"/>
    </source>
</evidence>
<dbReference type="InterPro" id="IPR018212">
    <property type="entry name" value="Na/solute_symporter_CS"/>
</dbReference>
<protein>
    <submittedName>
        <fullName evidence="14">Na+/proline symporter</fullName>
    </submittedName>
</protein>
<evidence type="ECO:0000256" key="3">
    <source>
        <dbReference type="ARBA" id="ARBA00022448"/>
    </source>
</evidence>
<dbReference type="AlphaFoldDB" id="A0A075MWA9"/>
<keyword evidence="5 13" id="KW-0812">Transmembrane</keyword>